<feature type="compositionally biased region" description="Low complexity" evidence="1">
    <location>
        <begin position="182"/>
        <end position="204"/>
    </location>
</feature>
<feature type="region of interest" description="Disordered" evidence="1">
    <location>
        <begin position="177"/>
        <end position="206"/>
    </location>
</feature>
<accession>A0A9W9VWE8</accession>
<reference evidence="2" key="2">
    <citation type="journal article" date="2023" name="IMA Fungus">
        <title>Comparative genomic study of the Penicillium genus elucidates a diverse pangenome and 15 lateral gene transfer events.</title>
        <authorList>
            <person name="Petersen C."/>
            <person name="Sorensen T."/>
            <person name="Nielsen M.R."/>
            <person name="Sondergaard T.E."/>
            <person name="Sorensen J.L."/>
            <person name="Fitzpatrick D.A."/>
            <person name="Frisvad J.C."/>
            <person name="Nielsen K.L."/>
        </authorList>
    </citation>
    <scope>NUCLEOTIDE SEQUENCE</scope>
    <source>
        <strain evidence="2">IBT 29864</strain>
    </source>
</reference>
<dbReference type="OrthoDB" id="4346289at2759"/>
<evidence type="ECO:0000256" key="1">
    <source>
        <dbReference type="SAM" id="MobiDB-lite"/>
    </source>
</evidence>
<dbReference type="EMBL" id="JAPZBS010000001">
    <property type="protein sequence ID" value="KAJ5390480.1"/>
    <property type="molecule type" value="Genomic_DNA"/>
</dbReference>
<gene>
    <name evidence="2" type="ORF">N7496_001548</name>
</gene>
<feature type="region of interest" description="Disordered" evidence="1">
    <location>
        <begin position="281"/>
        <end position="313"/>
    </location>
</feature>
<feature type="region of interest" description="Disordered" evidence="1">
    <location>
        <begin position="512"/>
        <end position="542"/>
    </location>
</feature>
<dbReference type="Proteomes" id="UP001147782">
    <property type="component" value="Unassembled WGS sequence"/>
</dbReference>
<dbReference type="AlphaFoldDB" id="A0A9W9VWE8"/>
<feature type="compositionally biased region" description="Polar residues" evidence="1">
    <location>
        <begin position="558"/>
        <end position="586"/>
    </location>
</feature>
<feature type="region of interest" description="Disordered" evidence="1">
    <location>
        <begin position="617"/>
        <end position="642"/>
    </location>
</feature>
<proteinExistence type="predicted"/>
<feature type="region of interest" description="Disordered" evidence="1">
    <location>
        <begin position="555"/>
        <end position="586"/>
    </location>
</feature>
<reference evidence="2" key="1">
    <citation type="submission" date="2022-11" db="EMBL/GenBank/DDBJ databases">
        <authorList>
            <person name="Petersen C."/>
        </authorList>
    </citation>
    <scope>NUCLEOTIDE SEQUENCE</scope>
    <source>
        <strain evidence="2">IBT 29864</strain>
    </source>
</reference>
<organism evidence="2 3">
    <name type="scientific">Penicillium cataractarum</name>
    <dbReference type="NCBI Taxonomy" id="2100454"/>
    <lineage>
        <taxon>Eukaryota</taxon>
        <taxon>Fungi</taxon>
        <taxon>Dikarya</taxon>
        <taxon>Ascomycota</taxon>
        <taxon>Pezizomycotina</taxon>
        <taxon>Eurotiomycetes</taxon>
        <taxon>Eurotiomycetidae</taxon>
        <taxon>Eurotiales</taxon>
        <taxon>Aspergillaceae</taxon>
        <taxon>Penicillium</taxon>
    </lineage>
</organism>
<evidence type="ECO:0000313" key="3">
    <source>
        <dbReference type="Proteomes" id="UP001147782"/>
    </source>
</evidence>
<name>A0A9W9VWE8_9EURO</name>
<dbReference type="RefSeq" id="XP_056561208.1">
    <property type="nucleotide sequence ID" value="XM_056694479.1"/>
</dbReference>
<protein>
    <submittedName>
        <fullName evidence="2">Uncharacterized protein</fullName>
    </submittedName>
</protein>
<keyword evidence="3" id="KW-1185">Reference proteome</keyword>
<comment type="caution">
    <text evidence="2">The sequence shown here is derived from an EMBL/GenBank/DDBJ whole genome shotgun (WGS) entry which is preliminary data.</text>
</comment>
<sequence length="705" mass="75053">MASTSDQFFYLDSPTQFEEWVDFDQFLDLPSAYGDEYSASVSTNSVSPDMALPYDAEMLGTDLLDFSQSAFPDMINYDASQESFFADLSPEMGTIPDHAVAMDDSAFYNYPQYDASFDFRQVVEAQAAADPRAASIKEKRREAAIALHLQRLCEATALDLDMSSDSNTSFSSPAWSDYVRGSNSPQSASASASPKTPSAPAPAAGTGGVEMVLDLNMNAAANLPKKQKPRSQAQKENYIKARKYGACEKHKKQHKRCNCLEKAAARMGVNDVPMNVAYKERPQQPAHSSPVLPDSRVSSVPGHDRSVSPTLRPMAPVPTVEVLKRAIKNSSGHDPSINSSGVLPAVRATMKRTSGVPGHNPQFSVSAFSAPAKQAGKIAVQSDRALHVTRNLSGVRGHDLQYNASVFLTPVKDAGRNVVSSGQNVSRPTTSVSQPVQATTSRGVTQTNLRGATAGLSYVKTADKAAGSVGQNVSRQSPSVPQSVKATNRQAIAQPNLRWRIVGFSPTTDAGVASGVQENSNTRQTTSTSTISKSSVTHTPNLDVRRPRHTLSAHRVDSTVSSNTPVSSQVLPSTVPTTGRTSGNLGVLATNNTQRSMAGFKKPLEILSTLARAQVEVSSQDRRSNSPRSSCPNLQSGPNSLAGRSISTQLGGLFSSTVSAFAGIGLSSVSFASWSEQSIGKCISLVGSQLMSARKSLQSLQTSII</sequence>
<feature type="compositionally biased region" description="Low complexity" evidence="1">
    <location>
        <begin position="520"/>
        <end position="539"/>
    </location>
</feature>
<dbReference type="GeneID" id="81433656"/>
<feature type="region of interest" description="Disordered" evidence="1">
    <location>
        <begin position="419"/>
        <end position="443"/>
    </location>
</feature>
<evidence type="ECO:0000313" key="2">
    <source>
        <dbReference type="EMBL" id="KAJ5390480.1"/>
    </source>
</evidence>